<feature type="transmembrane region" description="Helical" evidence="1">
    <location>
        <begin position="20"/>
        <end position="38"/>
    </location>
</feature>
<keyword evidence="3" id="KW-1185">Reference proteome</keyword>
<keyword evidence="1" id="KW-0472">Membrane</keyword>
<reference evidence="2" key="1">
    <citation type="submission" date="2018-11" db="EMBL/GenBank/DDBJ databases">
        <authorList>
            <consortium name="Pathogen Informatics"/>
        </authorList>
    </citation>
    <scope>NUCLEOTIDE SEQUENCE</scope>
</reference>
<comment type="caution">
    <text evidence="2">The sequence shown here is derived from an EMBL/GenBank/DDBJ whole genome shotgun (WGS) entry which is preliminary data.</text>
</comment>
<name>A0A3S5FGZ1_9PLAT</name>
<evidence type="ECO:0000313" key="3">
    <source>
        <dbReference type="Proteomes" id="UP000784294"/>
    </source>
</evidence>
<evidence type="ECO:0000256" key="1">
    <source>
        <dbReference type="SAM" id="Phobius"/>
    </source>
</evidence>
<gene>
    <name evidence="2" type="ORF">PXEA_LOCUS34652</name>
</gene>
<evidence type="ECO:0000313" key="2">
    <source>
        <dbReference type="EMBL" id="VEL41212.1"/>
    </source>
</evidence>
<keyword evidence="1" id="KW-1133">Transmembrane helix</keyword>
<accession>A0A3S5FGZ1</accession>
<dbReference type="AlphaFoldDB" id="A0A3S5FGZ1"/>
<protein>
    <submittedName>
        <fullName evidence="2">Uncharacterized protein</fullName>
    </submittedName>
</protein>
<keyword evidence="1" id="KW-0812">Transmembrane</keyword>
<dbReference type="Proteomes" id="UP000784294">
    <property type="component" value="Unassembled WGS sequence"/>
</dbReference>
<organism evidence="2 3">
    <name type="scientific">Protopolystoma xenopodis</name>
    <dbReference type="NCBI Taxonomy" id="117903"/>
    <lineage>
        <taxon>Eukaryota</taxon>
        <taxon>Metazoa</taxon>
        <taxon>Spiralia</taxon>
        <taxon>Lophotrochozoa</taxon>
        <taxon>Platyhelminthes</taxon>
        <taxon>Monogenea</taxon>
        <taxon>Polyopisthocotylea</taxon>
        <taxon>Polystomatidea</taxon>
        <taxon>Polystomatidae</taxon>
        <taxon>Protopolystoma</taxon>
    </lineage>
</organism>
<sequence>MSDTLGQLARAHERIPVNGFAIIFQPSAGIGLLLSYILSSCIVDKQKHGITSSQVLLQSKRQTTIVRYSLIRPGGSGKTIISAIDAALQRHRRGEEVPFGWGEGVFGKVEKSLLVWRLYRKCIVGPRSSGTELKLAKPTQQRICLCSDGSSLVSVLEHKMAQWWSDATIMQELLQRPVLAAITLG</sequence>
<proteinExistence type="predicted"/>
<dbReference type="EMBL" id="CAAALY010268376">
    <property type="protein sequence ID" value="VEL41212.1"/>
    <property type="molecule type" value="Genomic_DNA"/>
</dbReference>